<name>A0ABR5J6F0_9ACTN</name>
<evidence type="ECO:0000256" key="1">
    <source>
        <dbReference type="ARBA" id="ARBA00001947"/>
    </source>
</evidence>
<evidence type="ECO:0000313" key="10">
    <source>
        <dbReference type="Proteomes" id="UP000037020"/>
    </source>
</evidence>
<dbReference type="InterPro" id="IPR013149">
    <property type="entry name" value="ADH-like_C"/>
</dbReference>
<dbReference type="SUPFAM" id="SSF50129">
    <property type="entry name" value="GroES-like"/>
    <property type="match status" value="1"/>
</dbReference>
<evidence type="ECO:0000256" key="6">
    <source>
        <dbReference type="RuleBase" id="RU361277"/>
    </source>
</evidence>
<dbReference type="PANTHER" id="PTHR43161:SF26">
    <property type="entry name" value="GALACTITOL 1-PHOSPHATE 5-DEHYDROGENASE"/>
    <property type="match status" value="1"/>
</dbReference>
<evidence type="ECO:0000256" key="5">
    <source>
        <dbReference type="ARBA" id="ARBA00023002"/>
    </source>
</evidence>
<dbReference type="CDD" id="cd08233">
    <property type="entry name" value="butanediol_DH_like"/>
    <property type="match status" value="1"/>
</dbReference>
<accession>A0ABR5J6F0</accession>
<protein>
    <submittedName>
        <fullName evidence="9">Butanediol dehydrogenase</fullName>
    </submittedName>
</protein>
<evidence type="ECO:0000256" key="4">
    <source>
        <dbReference type="ARBA" id="ARBA00022833"/>
    </source>
</evidence>
<dbReference type="SUPFAM" id="SSF51735">
    <property type="entry name" value="NAD(P)-binding Rossmann-fold domains"/>
    <property type="match status" value="1"/>
</dbReference>
<keyword evidence="3 6" id="KW-0479">Metal-binding</keyword>
<dbReference type="Pfam" id="PF08240">
    <property type="entry name" value="ADH_N"/>
    <property type="match status" value="1"/>
</dbReference>
<proteinExistence type="inferred from homology"/>
<dbReference type="InterPro" id="IPR002328">
    <property type="entry name" value="ADH_Zn_CS"/>
</dbReference>
<organism evidence="9 10">
    <name type="scientific">Streptomyces varsoviensis</name>
    <dbReference type="NCBI Taxonomy" id="67373"/>
    <lineage>
        <taxon>Bacteria</taxon>
        <taxon>Bacillati</taxon>
        <taxon>Actinomycetota</taxon>
        <taxon>Actinomycetes</taxon>
        <taxon>Kitasatosporales</taxon>
        <taxon>Streptomycetaceae</taxon>
        <taxon>Streptomyces</taxon>
    </lineage>
</organism>
<comment type="similarity">
    <text evidence="2 6">Belongs to the zinc-containing alcohol dehydrogenase family.</text>
</comment>
<evidence type="ECO:0000259" key="8">
    <source>
        <dbReference type="SMART" id="SM00829"/>
    </source>
</evidence>
<dbReference type="SMART" id="SM00829">
    <property type="entry name" value="PKS_ER"/>
    <property type="match status" value="1"/>
</dbReference>
<dbReference type="InterPro" id="IPR020843">
    <property type="entry name" value="ER"/>
</dbReference>
<dbReference type="Gene3D" id="3.40.50.720">
    <property type="entry name" value="NAD(P)-binding Rossmann-like Domain"/>
    <property type="match status" value="1"/>
</dbReference>
<feature type="region of interest" description="Disordered" evidence="7">
    <location>
        <begin position="347"/>
        <end position="370"/>
    </location>
</feature>
<dbReference type="InterPro" id="IPR036291">
    <property type="entry name" value="NAD(P)-bd_dom_sf"/>
</dbReference>
<sequence>MRAAVWYGRGDVRVVERAVPEPGPGEVLVAVAYCGICGSDLHEYADGPHAIPVGAPHPASGARAPLVLGHEFCGTVAALGPSVSGLAVGDSVAVEPHYRCGDCPRCRAGEYNICRHFGFAGLMGDGGLAEFAALPAYMVHRLPPDVPLEQAALFEPASVALHALRRAGGAPASLAVVGLGPIGLLTVRLAAERGVPRIIAVDVAPDRRALAARLGATDTVDAGRAGGAGAAVRELTGGEGVDVAFEVAGAQDALDTCLAATRRGGRVVLVGLGGRVRLDAWALVDNEQSIVASVGYRDTYPELMRLVGRDGVDLTPVVTSVVALDDVVADGLGPLSRGPDGQIKILVRPSADLRSPEGRPSPAGGPEAAT</sequence>
<reference evidence="9 10" key="1">
    <citation type="submission" date="2015-07" db="EMBL/GenBank/DDBJ databases">
        <authorList>
            <person name="Ju K.-S."/>
            <person name="Doroghazi J.R."/>
            <person name="Metcalf W.W."/>
        </authorList>
    </citation>
    <scope>NUCLEOTIDE SEQUENCE [LARGE SCALE GENOMIC DNA]</scope>
    <source>
        <strain evidence="9 10">NRRL B-3589</strain>
    </source>
</reference>
<evidence type="ECO:0000313" key="9">
    <source>
        <dbReference type="EMBL" id="KOG88914.1"/>
    </source>
</evidence>
<dbReference type="Proteomes" id="UP000037020">
    <property type="component" value="Unassembled WGS sequence"/>
</dbReference>
<dbReference type="PROSITE" id="PS00059">
    <property type="entry name" value="ADH_ZINC"/>
    <property type="match status" value="1"/>
</dbReference>
<keyword evidence="10" id="KW-1185">Reference proteome</keyword>
<comment type="caution">
    <text evidence="9">The sequence shown here is derived from an EMBL/GenBank/DDBJ whole genome shotgun (WGS) entry which is preliminary data.</text>
</comment>
<evidence type="ECO:0000256" key="3">
    <source>
        <dbReference type="ARBA" id="ARBA00022723"/>
    </source>
</evidence>
<dbReference type="EMBL" id="LGUT01001453">
    <property type="protein sequence ID" value="KOG88914.1"/>
    <property type="molecule type" value="Genomic_DNA"/>
</dbReference>
<keyword evidence="4 6" id="KW-0862">Zinc</keyword>
<feature type="domain" description="Enoyl reductase (ER)" evidence="8">
    <location>
        <begin position="8"/>
        <end position="347"/>
    </location>
</feature>
<dbReference type="InterPro" id="IPR013154">
    <property type="entry name" value="ADH-like_N"/>
</dbReference>
<dbReference type="PANTHER" id="PTHR43161">
    <property type="entry name" value="SORBITOL DEHYDROGENASE"/>
    <property type="match status" value="1"/>
</dbReference>
<evidence type="ECO:0000256" key="2">
    <source>
        <dbReference type="ARBA" id="ARBA00008072"/>
    </source>
</evidence>
<evidence type="ECO:0000256" key="7">
    <source>
        <dbReference type="SAM" id="MobiDB-lite"/>
    </source>
</evidence>
<dbReference type="Gene3D" id="3.90.180.10">
    <property type="entry name" value="Medium-chain alcohol dehydrogenases, catalytic domain"/>
    <property type="match status" value="1"/>
</dbReference>
<gene>
    <name evidence="9" type="ORF">ADK38_17145</name>
</gene>
<dbReference type="Pfam" id="PF00107">
    <property type="entry name" value="ADH_zinc_N"/>
    <property type="match status" value="1"/>
</dbReference>
<comment type="cofactor">
    <cofactor evidence="1 6">
        <name>Zn(2+)</name>
        <dbReference type="ChEBI" id="CHEBI:29105"/>
    </cofactor>
</comment>
<keyword evidence="5" id="KW-0560">Oxidoreductase</keyword>
<dbReference type="InterPro" id="IPR011032">
    <property type="entry name" value="GroES-like_sf"/>
</dbReference>